<name>A0A6J6FNR9_9ZZZZ</name>
<gene>
    <name evidence="1" type="ORF">UFOPK1767_00926</name>
    <name evidence="2" type="ORF">UFOPK3339_00900</name>
</gene>
<sequence>MSELQLQCVKVVEFCDATRFEHVNWLTDVSGPAHGLAIWPDHDQGLIDRTVIAVGVKQNFRTSRKCAD</sequence>
<dbReference type="EMBL" id="CAFBLF010000143">
    <property type="protein sequence ID" value="CAB4871069.1"/>
    <property type="molecule type" value="Genomic_DNA"/>
</dbReference>
<proteinExistence type="predicted"/>
<accession>A0A6J6FNR9</accession>
<evidence type="ECO:0000313" key="1">
    <source>
        <dbReference type="EMBL" id="CAB4590696.1"/>
    </source>
</evidence>
<organism evidence="1">
    <name type="scientific">freshwater metagenome</name>
    <dbReference type="NCBI Taxonomy" id="449393"/>
    <lineage>
        <taxon>unclassified sequences</taxon>
        <taxon>metagenomes</taxon>
        <taxon>ecological metagenomes</taxon>
    </lineage>
</organism>
<dbReference type="EMBL" id="CAEZTZ010000143">
    <property type="protein sequence ID" value="CAB4590696.1"/>
    <property type="molecule type" value="Genomic_DNA"/>
</dbReference>
<reference evidence="1" key="1">
    <citation type="submission" date="2020-05" db="EMBL/GenBank/DDBJ databases">
        <authorList>
            <person name="Chiriac C."/>
            <person name="Salcher M."/>
            <person name="Ghai R."/>
            <person name="Kavagutti S V."/>
        </authorList>
    </citation>
    <scope>NUCLEOTIDE SEQUENCE</scope>
</reference>
<protein>
    <submittedName>
        <fullName evidence="1">Unannotated protein</fullName>
    </submittedName>
</protein>
<dbReference type="AlphaFoldDB" id="A0A6J6FNR9"/>
<evidence type="ECO:0000313" key="2">
    <source>
        <dbReference type="EMBL" id="CAB4871069.1"/>
    </source>
</evidence>